<dbReference type="Gramene" id="TuG1812G0500004490.01.T01">
    <property type="protein sequence ID" value="TuG1812G0500004490.01.T01.cds283232"/>
    <property type="gene ID" value="TuG1812G0500004490.01"/>
</dbReference>
<dbReference type="AlphaFoldDB" id="A0A8R7QGJ0"/>
<dbReference type="Proteomes" id="UP000015106">
    <property type="component" value="Chromosome 5"/>
</dbReference>
<evidence type="ECO:0000313" key="2">
    <source>
        <dbReference type="EnsemblPlants" id="TuG1812G0500004490.01.T01.cds283232"/>
    </source>
</evidence>
<reference evidence="3" key="1">
    <citation type="journal article" date="2013" name="Nature">
        <title>Draft genome of the wheat A-genome progenitor Triticum urartu.</title>
        <authorList>
            <person name="Ling H.Q."/>
            <person name="Zhao S."/>
            <person name="Liu D."/>
            <person name="Wang J."/>
            <person name="Sun H."/>
            <person name="Zhang C."/>
            <person name="Fan H."/>
            <person name="Li D."/>
            <person name="Dong L."/>
            <person name="Tao Y."/>
            <person name="Gao C."/>
            <person name="Wu H."/>
            <person name="Li Y."/>
            <person name="Cui Y."/>
            <person name="Guo X."/>
            <person name="Zheng S."/>
            <person name="Wang B."/>
            <person name="Yu K."/>
            <person name="Liang Q."/>
            <person name="Yang W."/>
            <person name="Lou X."/>
            <person name="Chen J."/>
            <person name="Feng M."/>
            <person name="Jian J."/>
            <person name="Zhang X."/>
            <person name="Luo G."/>
            <person name="Jiang Y."/>
            <person name="Liu J."/>
            <person name="Wang Z."/>
            <person name="Sha Y."/>
            <person name="Zhang B."/>
            <person name="Wu H."/>
            <person name="Tang D."/>
            <person name="Shen Q."/>
            <person name="Xue P."/>
            <person name="Zou S."/>
            <person name="Wang X."/>
            <person name="Liu X."/>
            <person name="Wang F."/>
            <person name="Yang Y."/>
            <person name="An X."/>
            <person name="Dong Z."/>
            <person name="Zhang K."/>
            <person name="Zhang X."/>
            <person name="Luo M.C."/>
            <person name="Dvorak J."/>
            <person name="Tong Y."/>
            <person name="Wang J."/>
            <person name="Yang H."/>
            <person name="Li Z."/>
            <person name="Wang D."/>
            <person name="Zhang A."/>
            <person name="Wang J."/>
        </authorList>
    </citation>
    <scope>NUCLEOTIDE SEQUENCE</scope>
    <source>
        <strain evidence="3">cv. G1812</strain>
    </source>
</reference>
<proteinExistence type="predicted"/>
<evidence type="ECO:0000313" key="3">
    <source>
        <dbReference type="Proteomes" id="UP000015106"/>
    </source>
</evidence>
<feature type="region of interest" description="Disordered" evidence="1">
    <location>
        <begin position="217"/>
        <end position="252"/>
    </location>
</feature>
<accession>A0A8R7QGJ0</accession>
<evidence type="ECO:0000256" key="1">
    <source>
        <dbReference type="SAM" id="MobiDB-lite"/>
    </source>
</evidence>
<feature type="region of interest" description="Disordered" evidence="1">
    <location>
        <begin position="1"/>
        <end position="25"/>
    </location>
</feature>
<dbReference type="EnsemblPlants" id="TuG1812G0500004490.01.T01">
    <property type="protein sequence ID" value="TuG1812G0500004490.01.T01.cds283232"/>
    <property type="gene ID" value="TuG1812G0500004490.01"/>
</dbReference>
<feature type="region of interest" description="Disordered" evidence="1">
    <location>
        <begin position="294"/>
        <end position="326"/>
    </location>
</feature>
<name>A0A8R7QGJ0_TRIUA</name>
<sequence>RVSRHCPPRGRETPRQGVGVGAGASYHADGARRRRHHEVLALPPRQLPVELRRLRFAVPPRLLPVELHRLGRRSGRGQVAELPVQVVHWTGRLAGRATEDGGEGRGERVERVGVVLLGLGLRGRRRRGRGNGRGGLCCRFPGRTELGLRRGAGLGGRDVVGVGAGAGREVGDGVGSLEAHGRVVVHGGSLLGGVEGAEPQPLLQARVADLRGVLAPRPLPHATEPPTVAAVAGLGHPPPPQQSPSPRDGRRRRRLRGGLHADVDDLPHAPPAAPDLFVPRGLGLGGVGVHEEDADALGQGSEGPSAAGPAGGEGVGRTHPHLHQRY</sequence>
<reference evidence="2" key="3">
    <citation type="submission" date="2022-06" db="UniProtKB">
        <authorList>
            <consortium name="EnsemblPlants"/>
        </authorList>
    </citation>
    <scope>IDENTIFICATION</scope>
</reference>
<reference evidence="2" key="2">
    <citation type="submission" date="2018-03" db="EMBL/GenBank/DDBJ databases">
        <title>The Triticum urartu genome reveals the dynamic nature of wheat genome evolution.</title>
        <authorList>
            <person name="Ling H."/>
            <person name="Ma B."/>
            <person name="Shi X."/>
            <person name="Liu H."/>
            <person name="Dong L."/>
            <person name="Sun H."/>
            <person name="Cao Y."/>
            <person name="Gao Q."/>
            <person name="Zheng S."/>
            <person name="Li Y."/>
            <person name="Yu Y."/>
            <person name="Du H."/>
            <person name="Qi M."/>
            <person name="Li Y."/>
            <person name="Yu H."/>
            <person name="Cui Y."/>
            <person name="Wang N."/>
            <person name="Chen C."/>
            <person name="Wu H."/>
            <person name="Zhao Y."/>
            <person name="Zhang J."/>
            <person name="Li Y."/>
            <person name="Zhou W."/>
            <person name="Zhang B."/>
            <person name="Hu W."/>
            <person name="Eijk M."/>
            <person name="Tang J."/>
            <person name="Witsenboer H."/>
            <person name="Zhao S."/>
            <person name="Li Z."/>
            <person name="Zhang A."/>
            <person name="Wang D."/>
            <person name="Liang C."/>
        </authorList>
    </citation>
    <scope>NUCLEOTIDE SEQUENCE [LARGE SCALE GENOMIC DNA]</scope>
    <source>
        <strain evidence="2">cv. G1812</strain>
    </source>
</reference>
<protein>
    <submittedName>
        <fullName evidence="2">Uncharacterized protein</fullName>
    </submittedName>
</protein>
<keyword evidence="3" id="KW-1185">Reference proteome</keyword>
<organism evidence="2 3">
    <name type="scientific">Triticum urartu</name>
    <name type="common">Red wild einkorn</name>
    <name type="synonym">Crithodium urartu</name>
    <dbReference type="NCBI Taxonomy" id="4572"/>
    <lineage>
        <taxon>Eukaryota</taxon>
        <taxon>Viridiplantae</taxon>
        <taxon>Streptophyta</taxon>
        <taxon>Embryophyta</taxon>
        <taxon>Tracheophyta</taxon>
        <taxon>Spermatophyta</taxon>
        <taxon>Magnoliopsida</taxon>
        <taxon>Liliopsida</taxon>
        <taxon>Poales</taxon>
        <taxon>Poaceae</taxon>
        <taxon>BOP clade</taxon>
        <taxon>Pooideae</taxon>
        <taxon>Triticodae</taxon>
        <taxon>Triticeae</taxon>
        <taxon>Triticinae</taxon>
        <taxon>Triticum</taxon>
    </lineage>
</organism>